<keyword evidence="6" id="KW-1185">Reference proteome</keyword>
<organism evidence="5 6">
    <name type="scientific">Halobacillus naozhouensis</name>
    <dbReference type="NCBI Taxonomy" id="554880"/>
    <lineage>
        <taxon>Bacteria</taxon>
        <taxon>Bacillati</taxon>
        <taxon>Bacillota</taxon>
        <taxon>Bacilli</taxon>
        <taxon>Bacillales</taxon>
        <taxon>Bacillaceae</taxon>
        <taxon>Halobacillus</taxon>
    </lineage>
</organism>
<dbReference type="Gene3D" id="3.30.300.30">
    <property type="match status" value="1"/>
</dbReference>
<dbReference type="PANTHER" id="PTHR43201:SF5">
    <property type="entry name" value="MEDIUM-CHAIN ACYL-COA LIGASE ACSF2, MITOCHONDRIAL"/>
    <property type="match status" value="1"/>
</dbReference>
<evidence type="ECO:0000313" key="5">
    <source>
        <dbReference type="EMBL" id="WFT74750.1"/>
    </source>
</evidence>
<gene>
    <name evidence="5" type="ORF">P9989_20805</name>
</gene>
<evidence type="ECO:0000259" key="3">
    <source>
        <dbReference type="Pfam" id="PF00501"/>
    </source>
</evidence>
<feature type="domain" description="AMP-binding enzyme C-terminal" evidence="4">
    <location>
        <begin position="400"/>
        <end position="475"/>
    </location>
</feature>
<dbReference type="RefSeq" id="WP_283076746.1">
    <property type="nucleotide sequence ID" value="NZ_CP121671.1"/>
</dbReference>
<comment type="similarity">
    <text evidence="1">Belongs to the ATP-dependent AMP-binding enzyme family.</text>
</comment>
<accession>A0ABY8J1V8</accession>
<evidence type="ECO:0000313" key="6">
    <source>
        <dbReference type="Proteomes" id="UP001221597"/>
    </source>
</evidence>
<name>A0ABY8J1V8_9BACI</name>
<dbReference type="Gene3D" id="3.40.50.12780">
    <property type="entry name" value="N-terminal domain of ligase-like"/>
    <property type="match status" value="1"/>
</dbReference>
<dbReference type="Pfam" id="PF13193">
    <property type="entry name" value="AMP-binding_C"/>
    <property type="match status" value="1"/>
</dbReference>
<evidence type="ECO:0000256" key="2">
    <source>
        <dbReference type="ARBA" id="ARBA00022598"/>
    </source>
</evidence>
<dbReference type="InterPro" id="IPR042099">
    <property type="entry name" value="ANL_N_sf"/>
</dbReference>
<dbReference type="SUPFAM" id="SSF56801">
    <property type="entry name" value="Acetyl-CoA synthetase-like"/>
    <property type="match status" value="1"/>
</dbReference>
<sequence>MSVIGTSIREVAKRDPERVAIETWERQISYQEFYQSTQLLQRKLTFLFPKGKGKKIGFLLPNEPKWLELFIAISSMGGIAIPFDPKWSPRQLSEVIRDAEPDLVVYDQTFANQFKGINSVKTFTIKALELLSPTRKVASDFSGHDPFYIGYTSGTTGQPKGFIRNHASWADCFSLGRQVFSLTEEDKILCPGPLVHSHFLYAAVQCLHIGATLHLCPFSAREVWGLIKKQDITVMYMVPTMFEALNRKRTSGTADQLITLISSGAKWSDSSKQKAKEVFPQACIYEFYGASELSFVSYRKVNDETLPEGAIGQPFPEVEISILDDGGKPVSQGEIGNLFVSSPWVFNGYLNRPEETSKVFHGDQATVGDLAFLNKEGYIILQGRKQNMIISGGLNIYPEEVEQVIRKHPAIDEAAVLGMDDSYWGQKVVAFVTCAEDHQLVIDDMKSYITKALPKYKCPKEWIKLDQFPYTSSGKIARKELQFPTRSG</sequence>
<dbReference type="InterPro" id="IPR045851">
    <property type="entry name" value="AMP-bd_C_sf"/>
</dbReference>
<proteinExistence type="inferred from homology"/>
<evidence type="ECO:0000259" key="4">
    <source>
        <dbReference type="Pfam" id="PF13193"/>
    </source>
</evidence>
<dbReference type="EMBL" id="CP121671">
    <property type="protein sequence ID" value="WFT74750.1"/>
    <property type="molecule type" value="Genomic_DNA"/>
</dbReference>
<dbReference type="Pfam" id="PF00501">
    <property type="entry name" value="AMP-binding"/>
    <property type="match status" value="1"/>
</dbReference>
<protein>
    <submittedName>
        <fullName evidence="5">AMP-binding protein</fullName>
    </submittedName>
</protein>
<dbReference type="InterPro" id="IPR000873">
    <property type="entry name" value="AMP-dep_synth/lig_dom"/>
</dbReference>
<dbReference type="InterPro" id="IPR025110">
    <property type="entry name" value="AMP-bd_C"/>
</dbReference>
<evidence type="ECO:0000256" key="1">
    <source>
        <dbReference type="ARBA" id="ARBA00006432"/>
    </source>
</evidence>
<dbReference type="PROSITE" id="PS00455">
    <property type="entry name" value="AMP_BINDING"/>
    <property type="match status" value="1"/>
</dbReference>
<dbReference type="InterPro" id="IPR020845">
    <property type="entry name" value="AMP-binding_CS"/>
</dbReference>
<feature type="domain" description="AMP-dependent synthetase/ligase" evidence="3">
    <location>
        <begin position="9"/>
        <end position="350"/>
    </location>
</feature>
<reference evidence="5 6" key="1">
    <citation type="submission" date="2023-04" db="EMBL/GenBank/DDBJ databases">
        <title>Genome sequence of Halobacillus naozhouensis KACC 21980.</title>
        <authorList>
            <person name="Kim S."/>
            <person name="Heo J."/>
            <person name="Kwon S.-W."/>
        </authorList>
    </citation>
    <scope>NUCLEOTIDE SEQUENCE [LARGE SCALE GENOMIC DNA]</scope>
    <source>
        <strain evidence="5 6">KCTC 13234</strain>
    </source>
</reference>
<dbReference type="Proteomes" id="UP001221597">
    <property type="component" value="Chromosome"/>
</dbReference>
<keyword evidence="2" id="KW-0436">Ligase</keyword>
<dbReference type="PANTHER" id="PTHR43201">
    <property type="entry name" value="ACYL-COA SYNTHETASE"/>
    <property type="match status" value="1"/>
</dbReference>